<keyword evidence="1" id="KW-0472">Membrane</keyword>
<keyword evidence="1" id="KW-0812">Transmembrane</keyword>
<comment type="caution">
    <text evidence="2">The sequence shown here is derived from an EMBL/GenBank/DDBJ whole genome shotgun (WGS) entry which is preliminary data.</text>
</comment>
<evidence type="ECO:0000313" key="2">
    <source>
        <dbReference type="EMBL" id="MBL0683334.1"/>
    </source>
</evidence>
<protein>
    <submittedName>
        <fullName evidence="2">Uncharacterized protein</fullName>
    </submittedName>
</protein>
<evidence type="ECO:0000256" key="1">
    <source>
        <dbReference type="SAM" id="Phobius"/>
    </source>
</evidence>
<dbReference type="AlphaFoldDB" id="A0A937D5I0"/>
<reference evidence="2" key="1">
    <citation type="submission" date="2021-01" db="EMBL/GenBank/DDBJ databases">
        <authorList>
            <person name="Zhong Y.L."/>
        </authorList>
    </citation>
    <scope>NUCLEOTIDE SEQUENCE</scope>
    <source>
        <strain evidence="2">KCTC 23302</strain>
    </source>
</reference>
<name>A0A937D5I0_9FLAO</name>
<proteinExistence type="predicted"/>
<dbReference type="EMBL" id="JAERQJ010000003">
    <property type="protein sequence ID" value="MBL0683334.1"/>
    <property type="molecule type" value="Genomic_DNA"/>
</dbReference>
<evidence type="ECO:0000313" key="3">
    <source>
        <dbReference type="Proteomes" id="UP000651057"/>
    </source>
</evidence>
<accession>A0A937D5I0</accession>
<feature type="transmembrane region" description="Helical" evidence="1">
    <location>
        <begin position="12"/>
        <end position="29"/>
    </location>
</feature>
<dbReference type="Proteomes" id="UP000651057">
    <property type="component" value="Unassembled WGS sequence"/>
</dbReference>
<keyword evidence="1" id="KW-1133">Transmembrane helix</keyword>
<gene>
    <name evidence="2" type="ORF">JJQ60_07385</name>
</gene>
<feature type="transmembrane region" description="Helical" evidence="1">
    <location>
        <begin position="41"/>
        <end position="64"/>
    </location>
</feature>
<sequence>MSEKWKNKIKTGGIWGGMTAIISNLFRLADHVSFEDIFFTYRFLLELLVFLVVGILFFSGGFNVKPKE</sequence>
<dbReference type="RefSeq" id="WP_201918256.1">
    <property type="nucleotide sequence ID" value="NZ_BAABAX010000008.1"/>
</dbReference>
<keyword evidence="3" id="KW-1185">Reference proteome</keyword>
<organism evidence="2 3">
    <name type="scientific">Aquimarina mytili</name>
    <dbReference type="NCBI Taxonomy" id="874423"/>
    <lineage>
        <taxon>Bacteria</taxon>
        <taxon>Pseudomonadati</taxon>
        <taxon>Bacteroidota</taxon>
        <taxon>Flavobacteriia</taxon>
        <taxon>Flavobacteriales</taxon>
        <taxon>Flavobacteriaceae</taxon>
        <taxon>Aquimarina</taxon>
    </lineage>
</organism>